<dbReference type="InterPro" id="IPR036894">
    <property type="entry name" value="YbaB-like_sf"/>
</dbReference>
<dbReference type="Gene3D" id="3.30.1310.10">
    <property type="entry name" value="Nucleoid-associated protein YbaB-like domain"/>
    <property type="match status" value="1"/>
</dbReference>
<dbReference type="EMBL" id="REFI01000006">
    <property type="protein sequence ID" value="RMA78625.1"/>
    <property type="molecule type" value="Genomic_DNA"/>
</dbReference>
<name>A0A3M0A827_9BACT</name>
<keyword evidence="1 2" id="KW-0238">DNA-binding</keyword>
<dbReference type="GO" id="GO:0043590">
    <property type="term" value="C:bacterial nucleoid"/>
    <property type="evidence" value="ECO:0007669"/>
    <property type="project" value="UniProtKB-UniRule"/>
</dbReference>
<comment type="subcellular location">
    <subcellularLocation>
        <location evidence="2">Cytoplasm</location>
        <location evidence="2">Nucleoid</location>
    </subcellularLocation>
</comment>
<comment type="function">
    <text evidence="2">Binds to DNA and alters its conformation. May be involved in regulation of gene expression, nucleoid organization and DNA protection.</text>
</comment>
<dbReference type="Pfam" id="PF02575">
    <property type="entry name" value="YbaB_DNA_bd"/>
    <property type="match status" value="1"/>
</dbReference>
<dbReference type="InterPro" id="IPR004401">
    <property type="entry name" value="YbaB/EbfC"/>
</dbReference>
<dbReference type="PANTHER" id="PTHR33449">
    <property type="entry name" value="NUCLEOID-ASSOCIATED PROTEIN YBAB"/>
    <property type="match status" value="1"/>
</dbReference>
<sequence>MNMNEMLKRAKKLQVEMEKDEKALQNQEFEVTKQGIKVVMLGTRRIKSITIDEALIDPDDPELVQDLVMLAINEVLEIIDDAYDDVNSKYSNSGMPI</sequence>
<feature type="coiled-coil region" evidence="3">
    <location>
        <begin position="3"/>
        <end position="30"/>
    </location>
</feature>
<accession>A0A3M0A827</accession>
<dbReference type="HAMAP" id="MF_00274">
    <property type="entry name" value="DNA_YbaB_EbfC"/>
    <property type="match status" value="1"/>
</dbReference>
<comment type="subunit">
    <text evidence="2">Homodimer.</text>
</comment>
<evidence type="ECO:0000313" key="4">
    <source>
        <dbReference type="EMBL" id="RMA78625.1"/>
    </source>
</evidence>
<keyword evidence="3" id="KW-0175">Coiled coil</keyword>
<comment type="caution">
    <text evidence="4">The sequence shown here is derived from an EMBL/GenBank/DDBJ whole genome shotgun (WGS) entry which is preliminary data.</text>
</comment>
<dbReference type="NCBIfam" id="TIGR00103">
    <property type="entry name" value="DNA_YbaB_EbfC"/>
    <property type="match status" value="1"/>
</dbReference>
<dbReference type="GO" id="GO:0005829">
    <property type="term" value="C:cytosol"/>
    <property type="evidence" value="ECO:0007669"/>
    <property type="project" value="TreeGrafter"/>
</dbReference>
<gene>
    <name evidence="4" type="ORF">JN00_0266</name>
</gene>
<organism evidence="4 5">
    <name type="scientific">Metamycoplasma subdolum</name>
    <dbReference type="NCBI Taxonomy" id="92407"/>
    <lineage>
        <taxon>Bacteria</taxon>
        <taxon>Bacillati</taxon>
        <taxon>Mycoplasmatota</taxon>
        <taxon>Mycoplasmoidales</taxon>
        <taxon>Metamycoplasmataceae</taxon>
        <taxon>Metamycoplasma</taxon>
    </lineage>
</organism>
<dbReference type="PIRSF" id="PIRSF004555">
    <property type="entry name" value="UCP004555"/>
    <property type="match status" value="1"/>
</dbReference>
<dbReference type="AlphaFoldDB" id="A0A3M0A827"/>
<reference evidence="4 5" key="1">
    <citation type="submission" date="2018-10" db="EMBL/GenBank/DDBJ databases">
        <title>Genomic Encyclopedia of Archaeal and Bacterial Type Strains, Phase II (KMG-II): from individual species to whole genera.</title>
        <authorList>
            <person name="Goeker M."/>
        </authorList>
    </citation>
    <scope>NUCLEOTIDE SEQUENCE [LARGE SCALE GENOMIC DNA]</scope>
    <source>
        <strain evidence="4 5">ATCC 29870</strain>
    </source>
</reference>
<proteinExistence type="inferred from homology"/>
<evidence type="ECO:0000313" key="5">
    <source>
        <dbReference type="Proteomes" id="UP000267246"/>
    </source>
</evidence>
<dbReference type="SUPFAM" id="SSF82607">
    <property type="entry name" value="YbaB-like"/>
    <property type="match status" value="1"/>
</dbReference>
<protein>
    <recommendedName>
        <fullName evidence="2">Nucleoid-associated protein JN00_0266</fullName>
    </recommendedName>
</protein>
<dbReference type="PANTHER" id="PTHR33449:SF1">
    <property type="entry name" value="NUCLEOID-ASSOCIATED PROTEIN YBAB"/>
    <property type="match status" value="1"/>
</dbReference>
<keyword evidence="2" id="KW-0963">Cytoplasm</keyword>
<evidence type="ECO:0000256" key="1">
    <source>
        <dbReference type="ARBA" id="ARBA00023125"/>
    </source>
</evidence>
<evidence type="ECO:0000256" key="2">
    <source>
        <dbReference type="HAMAP-Rule" id="MF_00274"/>
    </source>
</evidence>
<keyword evidence="5" id="KW-1185">Reference proteome</keyword>
<dbReference type="GO" id="GO:0003677">
    <property type="term" value="F:DNA binding"/>
    <property type="evidence" value="ECO:0007669"/>
    <property type="project" value="UniProtKB-UniRule"/>
</dbReference>
<comment type="similarity">
    <text evidence="2">Belongs to the YbaB/EbfC family.</text>
</comment>
<dbReference type="Proteomes" id="UP000267246">
    <property type="component" value="Unassembled WGS sequence"/>
</dbReference>
<dbReference type="OrthoDB" id="399030at2"/>
<evidence type="ECO:0000256" key="3">
    <source>
        <dbReference type="SAM" id="Coils"/>
    </source>
</evidence>